<dbReference type="Pfam" id="PF00085">
    <property type="entry name" value="Thioredoxin"/>
    <property type="match status" value="1"/>
</dbReference>
<dbReference type="PANTHER" id="PTHR45663">
    <property type="entry name" value="GEO12009P1"/>
    <property type="match status" value="1"/>
</dbReference>
<dbReference type="PRINTS" id="PR00421">
    <property type="entry name" value="THIOREDOXIN"/>
</dbReference>
<dbReference type="NCBIfam" id="TIGR01068">
    <property type="entry name" value="thioredoxin"/>
    <property type="match status" value="1"/>
</dbReference>
<evidence type="ECO:0000259" key="6">
    <source>
        <dbReference type="PROSITE" id="PS51352"/>
    </source>
</evidence>
<dbReference type="PROSITE" id="PS00194">
    <property type="entry name" value="THIOREDOXIN_1"/>
    <property type="match status" value="1"/>
</dbReference>
<keyword evidence="3" id="KW-1015">Disulfide bond</keyword>
<feature type="region of interest" description="Disordered" evidence="5">
    <location>
        <begin position="23"/>
        <end position="47"/>
    </location>
</feature>
<dbReference type="Proteomes" id="UP000000346">
    <property type="component" value="Chromosome"/>
</dbReference>
<dbReference type="eggNOG" id="arCOG01972">
    <property type="taxonomic scope" value="Archaea"/>
</dbReference>
<dbReference type="OrthoDB" id="35385at2157"/>
<sequence>MSAENDDEELRRILQKKKEELLAKLSSQSTEGDSSSGNGSQEPPVAELNDSSFDEFIASHRAVVVDFWAPWCAPCFLVAPIIDDLALQHKRIAFARVNADASPETASKYYVMSLPTIMFFLDGQEVDRVVGAVPEEVLEERVQWLESKL</sequence>
<reference evidence="7 8" key="1">
    <citation type="journal article" date="2010" name="Appl. Environ. Microbiol.">
        <title>The genome sequence of the crenarchaeon Acidilobus saccharovorans supports a new order, Acidilobales, and suggests an important ecological role in terrestrial acidic hot springs.</title>
        <authorList>
            <person name="Mardanov A.V."/>
            <person name="Svetlitchnyi V.A."/>
            <person name="Beletsky A.V."/>
            <person name="Prokofeva M.I."/>
            <person name="Bonch-Osmolovskaya E.A."/>
            <person name="Ravin N.V."/>
            <person name="Skryabin K.G."/>
        </authorList>
    </citation>
    <scope>NUCLEOTIDE SEQUENCE [LARGE SCALE GENOMIC DNA]</scope>
    <source>
        <strain evidence="8">DSM 16705 / JCM 18335 / VKM B-2471 / 345-15</strain>
    </source>
</reference>
<proteinExistence type="predicted"/>
<dbReference type="HOGENOM" id="CLU_090389_10_1_2"/>
<feature type="domain" description="Thioredoxin" evidence="6">
    <location>
        <begin position="16"/>
        <end position="147"/>
    </location>
</feature>
<dbReference type="InParanoid" id="D9Q256"/>
<dbReference type="InterPro" id="IPR005746">
    <property type="entry name" value="Thioredoxin"/>
</dbReference>
<dbReference type="EMBL" id="CP001742">
    <property type="protein sequence ID" value="ADL19394.1"/>
    <property type="molecule type" value="Genomic_DNA"/>
</dbReference>
<dbReference type="SUPFAM" id="SSF52833">
    <property type="entry name" value="Thioredoxin-like"/>
    <property type="match status" value="1"/>
</dbReference>
<dbReference type="RefSeq" id="WP_013266906.1">
    <property type="nucleotide sequence ID" value="NC_014374.1"/>
</dbReference>
<evidence type="ECO:0000256" key="1">
    <source>
        <dbReference type="ARBA" id="ARBA00022448"/>
    </source>
</evidence>
<keyword evidence="1" id="KW-0813">Transport</keyword>
<dbReference type="GO" id="GO:0005737">
    <property type="term" value="C:cytoplasm"/>
    <property type="evidence" value="ECO:0007669"/>
    <property type="project" value="TreeGrafter"/>
</dbReference>
<evidence type="ECO:0000256" key="5">
    <source>
        <dbReference type="SAM" id="MobiDB-lite"/>
    </source>
</evidence>
<dbReference type="GeneID" id="9499231"/>
<dbReference type="PROSITE" id="PS51352">
    <property type="entry name" value="THIOREDOXIN_2"/>
    <property type="match status" value="1"/>
</dbReference>
<dbReference type="GO" id="GO:0015035">
    <property type="term" value="F:protein-disulfide reductase activity"/>
    <property type="evidence" value="ECO:0007669"/>
    <property type="project" value="InterPro"/>
</dbReference>
<dbReference type="InterPro" id="IPR017937">
    <property type="entry name" value="Thioredoxin_CS"/>
</dbReference>
<dbReference type="AlphaFoldDB" id="D9Q256"/>
<keyword evidence="2" id="KW-0249">Electron transport</keyword>
<evidence type="ECO:0000313" key="7">
    <source>
        <dbReference type="EMBL" id="ADL19394.1"/>
    </source>
</evidence>
<feature type="compositionally biased region" description="Low complexity" evidence="5">
    <location>
        <begin position="23"/>
        <end position="36"/>
    </location>
</feature>
<evidence type="ECO:0000256" key="4">
    <source>
        <dbReference type="ARBA" id="ARBA00023284"/>
    </source>
</evidence>
<gene>
    <name evidence="7" type="ordered locus">ASAC_0989</name>
</gene>
<evidence type="ECO:0000256" key="3">
    <source>
        <dbReference type="ARBA" id="ARBA00023157"/>
    </source>
</evidence>
<protein>
    <submittedName>
        <fullName evidence="7">Thioredoxin</fullName>
    </submittedName>
</protein>
<organism evidence="7 8">
    <name type="scientific">Acidilobus saccharovorans (strain DSM 16705 / JCM 18335 / VKM B-2471 / 345-15)</name>
    <dbReference type="NCBI Taxonomy" id="666510"/>
    <lineage>
        <taxon>Archaea</taxon>
        <taxon>Thermoproteota</taxon>
        <taxon>Thermoprotei</taxon>
        <taxon>Acidilobales</taxon>
        <taxon>Acidilobaceae</taxon>
        <taxon>Acidilobus</taxon>
    </lineage>
</organism>
<dbReference type="KEGG" id="asc:ASAC_0989"/>
<dbReference type="FunCoup" id="D9Q256">
    <property type="interactions" value="175"/>
</dbReference>
<evidence type="ECO:0000313" key="8">
    <source>
        <dbReference type="Proteomes" id="UP000000346"/>
    </source>
</evidence>
<dbReference type="InterPro" id="IPR013766">
    <property type="entry name" value="Thioredoxin_domain"/>
</dbReference>
<name>D9Q256_ACIS3</name>
<dbReference type="InterPro" id="IPR036249">
    <property type="entry name" value="Thioredoxin-like_sf"/>
</dbReference>
<dbReference type="PANTHER" id="PTHR45663:SF11">
    <property type="entry name" value="GEO12009P1"/>
    <property type="match status" value="1"/>
</dbReference>
<dbReference type="Gene3D" id="3.40.30.10">
    <property type="entry name" value="Glutaredoxin"/>
    <property type="match status" value="1"/>
</dbReference>
<dbReference type="STRING" id="666510.ASAC_0989"/>
<keyword evidence="8" id="KW-1185">Reference proteome</keyword>
<evidence type="ECO:0000256" key="2">
    <source>
        <dbReference type="ARBA" id="ARBA00022982"/>
    </source>
</evidence>
<dbReference type="CDD" id="cd02947">
    <property type="entry name" value="TRX_family"/>
    <property type="match status" value="1"/>
</dbReference>
<keyword evidence="4" id="KW-0676">Redox-active center</keyword>
<accession>D9Q256</accession>